<sequence>MSERDELRQVTAERDFLAGLVEQHEARLRTFSADLQHVLMAQLGGQAQGVEYVEAWQRLHALIAPVATGYASTSAELDQAQADHAARLNALVARHDESAATDAIVQTDSQEIYELRVGLVHANAAMFTGHRFVHARLSQILSSYRELVLRHMPQFTPDEWAALAEMLNDECNEAHYDYLQRLDEDEQVSDHLPHGPFTTDVDRLATVAADRAAQRTAQQQQKNADHFGIFAPTVDLLDLAARLSALTDVQRLATFEKLMPLLYPERCDLVAYDEAHSAVMDAAITELLNTPR</sequence>
<protein>
    <submittedName>
        <fullName evidence="1">Uncharacterized protein</fullName>
    </submittedName>
</protein>
<dbReference type="AlphaFoldDB" id="A0A6V7FL56"/>
<evidence type="ECO:0000313" key="2">
    <source>
        <dbReference type="Proteomes" id="UP000515406"/>
    </source>
</evidence>
<name>A0A6V7FL56_9XANT</name>
<organism evidence="1 2">
    <name type="scientific">Xanthomonas hortorum pv. vitians</name>
    <dbReference type="NCBI Taxonomy" id="83224"/>
    <lineage>
        <taxon>Bacteria</taxon>
        <taxon>Pseudomonadati</taxon>
        <taxon>Pseudomonadota</taxon>
        <taxon>Gammaproteobacteria</taxon>
        <taxon>Lysobacterales</taxon>
        <taxon>Lysobacteraceae</taxon>
        <taxon>Xanthomonas</taxon>
    </lineage>
</organism>
<dbReference type="RefSeq" id="WP_039420077.1">
    <property type="nucleotide sequence ID" value="NZ_CP128478.1"/>
</dbReference>
<gene>
    <name evidence="1" type="ORF">CFBP498_49170</name>
</gene>
<evidence type="ECO:0000313" key="1">
    <source>
        <dbReference type="EMBL" id="CAD0363675.1"/>
    </source>
</evidence>
<geneLocation type="plasmid" evidence="1 2">
    <name>CFBP498_p224</name>
</geneLocation>
<dbReference type="Proteomes" id="UP000515406">
    <property type="component" value="Plasmid CFBP498_p224"/>
</dbReference>
<dbReference type="EMBL" id="LR828258">
    <property type="protein sequence ID" value="CAD0363675.1"/>
    <property type="molecule type" value="Genomic_DNA"/>
</dbReference>
<keyword evidence="1" id="KW-0614">Plasmid</keyword>
<proteinExistence type="predicted"/>
<keyword evidence="2" id="KW-1185">Reference proteome</keyword>
<dbReference type="EMBL" id="LR828258">
    <property type="protein sequence ID" value="CAD0363673.1"/>
    <property type="molecule type" value="Genomic_DNA"/>
</dbReference>
<accession>A0A6V7FL56</accession>
<reference evidence="1 2" key="1">
    <citation type="submission" date="2020-07" db="EMBL/GenBank/DDBJ databases">
        <authorList>
            <person name="Pothier F. J."/>
        </authorList>
    </citation>
    <scope>NUCLEOTIDE SEQUENCE [LARGE SCALE GENOMIC DNA]</scope>
    <source>
        <strain evidence="1 2">CFBP 498</strain>
        <plasmid evidence="1 2">CFBP498_p224</plasmid>
    </source>
</reference>